<comment type="caution">
    <text evidence="3">The sequence shown here is derived from an EMBL/GenBank/DDBJ whole genome shotgun (WGS) entry which is preliminary data.</text>
</comment>
<evidence type="ECO:0000259" key="2">
    <source>
        <dbReference type="Pfam" id="PF13460"/>
    </source>
</evidence>
<dbReference type="SUPFAM" id="SSF51735">
    <property type="entry name" value="NAD(P)-binding Rossmann-fold domains"/>
    <property type="match status" value="1"/>
</dbReference>
<sequence length="429" mass="46673">MNILLTGATGFIGNAVLRELLRQGHQVTACCRHPERLLIDHPKLTLLTLDFAKAGKIECWLPHLQGIDAIVNCVGIIAESKHQSFAQLHTQAPTALFQAGAQVGIQKIVQLSALGSDADAKSAYHLSKKVADDALRELTVDWFVLQPSLVYGPGGQSSGLFHALAAFPVHFLPDGGRQLLQPIHIADLATAVCHCLEPAVSGRQSLALVGPSPITYADWLQGLRRRLGKPKAKTCAIPYQYALTMAGMGKWLGEPILSKDNLAMLNRGNCSDSGPISVLLGHSPASVNQALFEQPASQAERWHAGLYFLKPLLRYVIAFVWLWSGITSLFFYPHQLSYLLLAPLGINGFGAPMALYGLAAMDIALGLATLARLRIRSLMLWQFWIVLGYSAAVAACLPEFVFHPFGPLLKNLPFLMCLLMVRAMEGEQS</sequence>
<keyword evidence="1" id="KW-0812">Transmembrane</keyword>
<dbReference type="InterPro" id="IPR025695">
    <property type="entry name" value="DoxX-like"/>
</dbReference>
<protein>
    <submittedName>
        <fullName evidence="3">NAD(P)H-binding protein</fullName>
    </submittedName>
</protein>
<evidence type="ECO:0000313" key="4">
    <source>
        <dbReference type="Proteomes" id="UP001524570"/>
    </source>
</evidence>
<organism evidence="3 4">
    <name type="scientific">Methylomonas rosea</name>
    <dbReference type="NCBI Taxonomy" id="2952227"/>
    <lineage>
        <taxon>Bacteria</taxon>
        <taxon>Pseudomonadati</taxon>
        <taxon>Pseudomonadota</taxon>
        <taxon>Gammaproteobacteria</taxon>
        <taxon>Methylococcales</taxon>
        <taxon>Methylococcaceae</taxon>
        <taxon>Methylomonas</taxon>
    </lineage>
</organism>
<dbReference type="PANTHER" id="PTHR12126">
    <property type="entry name" value="NADH-UBIQUINONE OXIDOREDUCTASE 39 KDA SUBUNIT-RELATED"/>
    <property type="match status" value="1"/>
</dbReference>
<proteinExistence type="predicted"/>
<dbReference type="Gene3D" id="3.40.50.720">
    <property type="entry name" value="NAD(P)-binding Rossmann-like Domain"/>
    <property type="match status" value="1"/>
</dbReference>
<keyword evidence="1" id="KW-1133">Transmembrane helix</keyword>
<keyword evidence="1" id="KW-0472">Membrane</keyword>
<evidence type="ECO:0000256" key="1">
    <source>
        <dbReference type="SAM" id="Phobius"/>
    </source>
</evidence>
<dbReference type="InterPro" id="IPR016040">
    <property type="entry name" value="NAD(P)-bd_dom"/>
</dbReference>
<evidence type="ECO:0000313" key="3">
    <source>
        <dbReference type="EMBL" id="MCQ8117942.1"/>
    </source>
</evidence>
<dbReference type="Pfam" id="PF13781">
    <property type="entry name" value="DoxX_3"/>
    <property type="match status" value="1"/>
</dbReference>
<dbReference type="EMBL" id="JANIBL010000030">
    <property type="protein sequence ID" value="MCQ8117942.1"/>
    <property type="molecule type" value="Genomic_DNA"/>
</dbReference>
<feature type="transmembrane region" description="Helical" evidence="1">
    <location>
        <begin position="383"/>
        <end position="402"/>
    </location>
</feature>
<feature type="transmembrane region" description="Helical" evidence="1">
    <location>
        <begin position="312"/>
        <end position="333"/>
    </location>
</feature>
<dbReference type="PANTHER" id="PTHR12126:SF11">
    <property type="entry name" value="NADH DEHYDROGENASE [UBIQUINONE] 1 ALPHA SUBCOMPLEX SUBUNIT 9, MITOCHONDRIAL"/>
    <property type="match status" value="1"/>
</dbReference>
<dbReference type="InterPro" id="IPR051207">
    <property type="entry name" value="ComplexI_NDUFA9_subunit"/>
</dbReference>
<dbReference type="Proteomes" id="UP001524570">
    <property type="component" value="Unassembled WGS sequence"/>
</dbReference>
<accession>A0ABT1TT29</accession>
<reference evidence="3 4" key="1">
    <citation type="submission" date="2022-07" db="EMBL/GenBank/DDBJ databases">
        <title>Methylomonas rivi sp. nov., Methylomonas rosea sp. nov., Methylomonas aureus sp. nov. and Methylomonas subterranea sp. nov., four novel methanotrophs isolated from a freshwater creek and the deep terrestrial subsurface.</title>
        <authorList>
            <person name="Abin C."/>
            <person name="Sankaranarayanan K."/>
            <person name="Garner C."/>
            <person name="Sindelar R."/>
            <person name="Kotary K."/>
            <person name="Garner R."/>
            <person name="Barclay S."/>
            <person name="Lawson P."/>
            <person name="Krumholz L."/>
        </authorList>
    </citation>
    <scope>NUCLEOTIDE SEQUENCE [LARGE SCALE GENOMIC DNA]</scope>
    <source>
        <strain evidence="3 4">WSC-7</strain>
    </source>
</reference>
<name>A0ABT1TT29_9GAMM</name>
<dbReference type="InterPro" id="IPR036291">
    <property type="entry name" value="NAD(P)-bd_dom_sf"/>
</dbReference>
<feature type="transmembrane region" description="Helical" evidence="1">
    <location>
        <begin position="353"/>
        <end position="371"/>
    </location>
</feature>
<gene>
    <name evidence="3" type="ORF">NP589_10940</name>
</gene>
<dbReference type="RefSeq" id="WP_256607011.1">
    <property type="nucleotide sequence ID" value="NZ_JANIBL010000030.1"/>
</dbReference>
<keyword evidence="4" id="KW-1185">Reference proteome</keyword>
<dbReference type="CDD" id="cd05271">
    <property type="entry name" value="NDUFA9_like_SDR_a"/>
    <property type="match status" value="1"/>
</dbReference>
<dbReference type="Pfam" id="PF13460">
    <property type="entry name" value="NAD_binding_10"/>
    <property type="match status" value="1"/>
</dbReference>
<feature type="domain" description="NAD(P)-binding" evidence="2">
    <location>
        <begin position="7"/>
        <end position="149"/>
    </location>
</feature>